<gene>
    <name evidence="2" type="ORF">LCGC14_0701510</name>
</gene>
<evidence type="ECO:0000259" key="1">
    <source>
        <dbReference type="SMART" id="SM00849"/>
    </source>
</evidence>
<dbReference type="InterPro" id="IPR036866">
    <property type="entry name" value="RibonucZ/Hydroxyglut_hydro"/>
</dbReference>
<dbReference type="EMBL" id="LAZR01001501">
    <property type="protein sequence ID" value="KKN43608.1"/>
    <property type="molecule type" value="Genomic_DNA"/>
</dbReference>
<name>A0A0F9TQD8_9ZZZZ</name>
<evidence type="ECO:0000313" key="2">
    <source>
        <dbReference type="EMBL" id="KKN43608.1"/>
    </source>
</evidence>
<dbReference type="Pfam" id="PF12706">
    <property type="entry name" value="Lactamase_B_2"/>
    <property type="match status" value="1"/>
</dbReference>
<accession>A0A0F9TQD8</accession>
<organism evidence="2">
    <name type="scientific">marine sediment metagenome</name>
    <dbReference type="NCBI Taxonomy" id="412755"/>
    <lineage>
        <taxon>unclassified sequences</taxon>
        <taxon>metagenomes</taxon>
        <taxon>ecological metagenomes</taxon>
    </lineage>
</organism>
<dbReference type="Gene3D" id="3.60.15.10">
    <property type="entry name" value="Ribonuclease Z/Hydroxyacylglutathione hydrolase-like"/>
    <property type="match status" value="1"/>
</dbReference>
<dbReference type="InterPro" id="IPR001279">
    <property type="entry name" value="Metallo-B-lactamas"/>
</dbReference>
<reference evidence="2" key="1">
    <citation type="journal article" date="2015" name="Nature">
        <title>Complex archaea that bridge the gap between prokaryotes and eukaryotes.</title>
        <authorList>
            <person name="Spang A."/>
            <person name="Saw J.H."/>
            <person name="Jorgensen S.L."/>
            <person name="Zaremba-Niedzwiedzka K."/>
            <person name="Martijn J."/>
            <person name="Lind A.E."/>
            <person name="van Eijk R."/>
            <person name="Schleper C."/>
            <person name="Guy L."/>
            <person name="Ettema T.J."/>
        </authorList>
    </citation>
    <scope>NUCLEOTIDE SEQUENCE</scope>
</reference>
<comment type="caution">
    <text evidence="2">The sequence shown here is derived from an EMBL/GenBank/DDBJ whole genome shotgun (WGS) entry which is preliminary data.</text>
</comment>
<sequence length="227" mass="25309">MQIQTFHSSSAGNLYRVDDLLIDPGVPIKQIKRCLDHRLCDITAALISHEHQDHCRGVRDLMKCGVDCYMTQGTAKALKVSGHRVHVIEADKQFQVGNWLIKPFETFHNAAEPVGFLLATGMEKLAFVTDTLCIRPVFTGLTHLMVEIDFDMDILRANVRQGSDMAIAKNVIRNHLSLDTAKAFFRANDMSAVQEIHLLHLSTGNADAALFKKEIQEITGRPVYIGG</sequence>
<feature type="domain" description="Metallo-beta-lactamase" evidence="1">
    <location>
        <begin position="11"/>
        <end position="175"/>
    </location>
</feature>
<dbReference type="InterPro" id="IPR052533">
    <property type="entry name" value="WalJ/YycJ-like"/>
</dbReference>
<dbReference type="PANTHER" id="PTHR47619">
    <property type="entry name" value="METALLO-HYDROLASE YYCJ-RELATED"/>
    <property type="match status" value="1"/>
</dbReference>
<dbReference type="SMART" id="SM00849">
    <property type="entry name" value="Lactamase_B"/>
    <property type="match status" value="1"/>
</dbReference>
<proteinExistence type="predicted"/>
<protein>
    <recommendedName>
        <fullName evidence="1">Metallo-beta-lactamase domain-containing protein</fullName>
    </recommendedName>
</protein>
<dbReference type="PANTHER" id="PTHR47619:SF1">
    <property type="entry name" value="EXODEOXYRIBONUCLEASE WALJ"/>
    <property type="match status" value="1"/>
</dbReference>
<dbReference type="AlphaFoldDB" id="A0A0F9TQD8"/>
<dbReference type="SUPFAM" id="SSF56281">
    <property type="entry name" value="Metallo-hydrolase/oxidoreductase"/>
    <property type="match status" value="1"/>
</dbReference>